<feature type="compositionally biased region" description="Polar residues" evidence="1">
    <location>
        <begin position="168"/>
        <end position="189"/>
    </location>
</feature>
<dbReference type="AlphaFoldDB" id="F4RLL5"/>
<dbReference type="RefSeq" id="XP_007409994.1">
    <property type="nucleotide sequence ID" value="XM_007409932.1"/>
</dbReference>
<evidence type="ECO:0000313" key="3">
    <source>
        <dbReference type="Proteomes" id="UP000001072"/>
    </source>
</evidence>
<dbReference type="GeneID" id="18934169"/>
<feature type="compositionally biased region" description="Polar residues" evidence="1">
    <location>
        <begin position="138"/>
        <end position="148"/>
    </location>
</feature>
<protein>
    <submittedName>
        <fullName evidence="2">Uncharacterized protein</fullName>
    </submittedName>
</protein>
<dbReference type="KEGG" id="mlr:MELLADRAFT_86381"/>
<dbReference type="EMBL" id="GL883107">
    <property type="protein sequence ID" value="EGG06554.1"/>
    <property type="molecule type" value="Genomic_DNA"/>
</dbReference>
<keyword evidence="3" id="KW-1185">Reference proteome</keyword>
<organism evidence="3">
    <name type="scientific">Melampsora larici-populina (strain 98AG31 / pathotype 3-4-7)</name>
    <name type="common">Poplar leaf rust fungus</name>
    <dbReference type="NCBI Taxonomy" id="747676"/>
    <lineage>
        <taxon>Eukaryota</taxon>
        <taxon>Fungi</taxon>
        <taxon>Dikarya</taxon>
        <taxon>Basidiomycota</taxon>
        <taxon>Pucciniomycotina</taxon>
        <taxon>Pucciniomycetes</taxon>
        <taxon>Pucciniales</taxon>
        <taxon>Melampsoraceae</taxon>
        <taxon>Melampsora</taxon>
    </lineage>
</organism>
<evidence type="ECO:0000313" key="2">
    <source>
        <dbReference type="EMBL" id="EGG06554.1"/>
    </source>
</evidence>
<gene>
    <name evidence="2" type="ORF">MELLADRAFT_86381</name>
</gene>
<feature type="compositionally biased region" description="Basic and acidic residues" evidence="1">
    <location>
        <begin position="246"/>
        <end position="259"/>
    </location>
</feature>
<dbReference type="Proteomes" id="UP000001072">
    <property type="component" value="Unassembled WGS sequence"/>
</dbReference>
<dbReference type="VEuPathDB" id="FungiDB:MELLADRAFT_86381"/>
<feature type="region of interest" description="Disordered" evidence="1">
    <location>
        <begin position="98"/>
        <end position="265"/>
    </location>
</feature>
<feature type="compositionally biased region" description="Polar residues" evidence="1">
    <location>
        <begin position="229"/>
        <end position="245"/>
    </location>
</feature>
<name>F4RLL5_MELLP</name>
<dbReference type="HOGENOM" id="CLU_091778_0_0_1"/>
<proteinExistence type="predicted"/>
<accession>F4RLL5</accession>
<evidence type="ECO:0000256" key="1">
    <source>
        <dbReference type="SAM" id="MobiDB-lite"/>
    </source>
</evidence>
<sequence length="265" mass="28748">MDPQADPTNLIGHLLSLIDIMDDDDVADWLHHHVTRPTTNPQGIGIGWPIVLNFVTPTSNFYELTRILNLTTLITPIQLLPLVCPTSRLDSFNMSRCSGYDTDDTQSQPRRTSRISTPLRLDPGMIQPSQDSRRGLFNPSSQPPSSSGLKRARSTSRSDCDVVGGLNVPTQGQMSKTVNQAKPTSQQRSGIAKPKGSTKPTSVSTASSVIRASGSKLKGKTRSKPKPDSTASSVTNASGYTNQNKEQGHPKLPTQEKFDGFAPRL</sequence>
<feature type="compositionally biased region" description="Polar residues" evidence="1">
    <location>
        <begin position="105"/>
        <end position="116"/>
    </location>
</feature>
<reference evidence="3" key="1">
    <citation type="journal article" date="2011" name="Proc. Natl. Acad. Sci. U.S.A.">
        <title>Obligate biotrophy features unraveled by the genomic analysis of rust fungi.</title>
        <authorList>
            <person name="Duplessis S."/>
            <person name="Cuomo C.A."/>
            <person name="Lin Y.-C."/>
            <person name="Aerts A."/>
            <person name="Tisserant E."/>
            <person name="Veneault-Fourrey C."/>
            <person name="Joly D.L."/>
            <person name="Hacquard S."/>
            <person name="Amselem J."/>
            <person name="Cantarel B.L."/>
            <person name="Chiu R."/>
            <person name="Coutinho P.M."/>
            <person name="Feau N."/>
            <person name="Field M."/>
            <person name="Frey P."/>
            <person name="Gelhaye E."/>
            <person name="Goldberg J."/>
            <person name="Grabherr M.G."/>
            <person name="Kodira C.D."/>
            <person name="Kohler A."/>
            <person name="Kuees U."/>
            <person name="Lindquist E.A."/>
            <person name="Lucas S.M."/>
            <person name="Mago R."/>
            <person name="Mauceli E."/>
            <person name="Morin E."/>
            <person name="Murat C."/>
            <person name="Pangilinan J.L."/>
            <person name="Park R."/>
            <person name="Pearson M."/>
            <person name="Quesneville H."/>
            <person name="Rouhier N."/>
            <person name="Sakthikumar S."/>
            <person name="Salamov A.A."/>
            <person name="Schmutz J."/>
            <person name="Selles B."/>
            <person name="Shapiro H."/>
            <person name="Tanguay P."/>
            <person name="Tuskan G.A."/>
            <person name="Henrissat B."/>
            <person name="Van de Peer Y."/>
            <person name="Rouze P."/>
            <person name="Ellis J.G."/>
            <person name="Dodds P.N."/>
            <person name="Schein J.E."/>
            <person name="Zhong S."/>
            <person name="Hamelin R.C."/>
            <person name="Grigoriev I.V."/>
            <person name="Szabo L.J."/>
            <person name="Martin F."/>
        </authorList>
    </citation>
    <scope>NUCLEOTIDE SEQUENCE [LARGE SCALE GENOMIC DNA]</scope>
    <source>
        <strain evidence="3">98AG31 / pathotype 3-4-7</strain>
    </source>
</reference>
<dbReference type="InParanoid" id="F4RLL5"/>
<feature type="compositionally biased region" description="Polar residues" evidence="1">
    <location>
        <begin position="198"/>
        <end position="210"/>
    </location>
</feature>